<gene>
    <name evidence="2" type="ORF">FGG15_12205</name>
</gene>
<reference evidence="2 3" key="1">
    <citation type="submission" date="2019-05" db="EMBL/GenBank/DDBJ databases">
        <title>Flagellimonas sp. AsT0115, sp. nov., isolated from a marine red algae, Asparagopsis taxiformis.</title>
        <authorList>
            <person name="Kim J."/>
            <person name="Jeong S.E."/>
            <person name="Jeon C.O."/>
        </authorList>
    </citation>
    <scope>NUCLEOTIDE SEQUENCE [LARGE SCALE GENOMIC DNA]</scope>
    <source>
        <strain evidence="2 3">AsT0115</strain>
    </source>
</reference>
<name>A0ABY2WKA0_9FLAO</name>
<accession>A0ABY2WKA0</accession>
<keyword evidence="3" id="KW-1185">Reference proteome</keyword>
<dbReference type="RefSeq" id="WP_138836606.1">
    <property type="nucleotide sequence ID" value="NZ_VCNI01000002.1"/>
</dbReference>
<sequence length="141" mass="14932">MKTAKNILIYTGMLLFLLGCSKDDEGSGSTITANAQTFEVNGVNNCSTSSGSGSTFVMTIPYTSSDGVSIERLQITTKVSGGDTESKTNTQFTDNGNSIVWASCFRFGSQDWVEYEVRLEGSGGSSSNPTSVRINKPNGAD</sequence>
<evidence type="ECO:0000256" key="1">
    <source>
        <dbReference type="SAM" id="MobiDB-lite"/>
    </source>
</evidence>
<proteinExistence type="predicted"/>
<protein>
    <submittedName>
        <fullName evidence="2">Uncharacterized protein</fullName>
    </submittedName>
</protein>
<dbReference type="Proteomes" id="UP000751614">
    <property type="component" value="Unassembled WGS sequence"/>
</dbReference>
<evidence type="ECO:0000313" key="3">
    <source>
        <dbReference type="Proteomes" id="UP000751614"/>
    </source>
</evidence>
<feature type="region of interest" description="Disordered" evidence="1">
    <location>
        <begin position="120"/>
        <end position="141"/>
    </location>
</feature>
<evidence type="ECO:0000313" key="2">
    <source>
        <dbReference type="EMBL" id="TMU54951.1"/>
    </source>
</evidence>
<dbReference type="PROSITE" id="PS51257">
    <property type="entry name" value="PROKAR_LIPOPROTEIN"/>
    <property type="match status" value="1"/>
</dbReference>
<comment type="caution">
    <text evidence="2">The sequence shown here is derived from an EMBL/GenBank/DDBJ whole genome shotgun (WGS) entry which is preliminary data.</text>
</comment>
<organism evidence="2 3">
    <name type="scientific">Flagellimonas algicola</name>
    <dbReference type="NCBI Taxonomy" id="2583815"/>
    <lineage>
        <taxon>Bacteria</taxon>
        <taxon>Pseudomonadati</taxon>
        <taxon>Bacteroidota</taxon>
        <taxon>Flavobacteriia</taxon>
        <taxon>Flavobacteriales</taxon>
        <taxon>Flavobacteriaceae</taxon>
        <taxon>Flagellimonas</taxon>
    </lineage>
</organism>
<dbReference type="EMBL" id="VCNI01000002">
    <property type="protein sequence ID" value="TMU54951.1"/>
    <property type="molecule type" value="Genomic_DNA"/>
</dbReference>